<proteinExistence type="inferred from homology"/>
<comment type="similarity">
    <text evidence="1">Belongs to the isocitrate and isopropylmalate dehydrogenases family.</text>
</comment>
<dbReference type="OrthoDB" id="9806254at2"/>
<keyword evidence="5" id="KW-1185">Reference proteome</keyword>
<dbReference type="SUPFAM" id="SSF53659">
    <property type="entry name" value="Isocitrate/Isopropylmalate dehydrogenase-like"/>
    <property type="match status" value="1"/>
</dbReference>
<dbReference type="GO" id="GO:0006102">
    <property type="term" value="P:isocitrate metabolic process"/>
    <property type="evidence" value="ECO:0007669"/>
    <property type="project" value="TreeGrafter"/>
</dbReference>
<evidence type="ECO:0000313" key="4">
    <source>
        <dbReference type="EMBL" id="TDN93849.1"/>
    </source>
</evidence>
<comment type="caution">
    <text evidence="4">The sequence shown here is derived from an EMBL/GenBank/DDBJ whole genome shotgun (WGS) entry which is preliminary data.</text>
</comment>
<dbReference type="PANTHER" id="PTHR11835">
    <property type="entry name" value="DECARBOXYLATING DEHYDROGENASES-ISOCITRATE, ISOPROPYLMALATE, TARTRATE"/>
    <property type="match status" value="1"/>
</dbReference>
<dbReference type="AlphaFoldDB" id="A0A4R6GG09"/>
<gene>
    <name evidence="4" type="ORF">EV677_0384</name>
</gene>
<dbReference type="GO" id="GO:0000287">
    <property type="term" value="F:magnesium ion binding"/>
    <property type="evidence" value="ECO:0007669"/>
    <property type="project" value="InterPro"/>
</dbReference>
<evidence type="ECO:0000313" key="5">
    <source>
        <dbReference type="Proteomes" id="UP000294737"/>
    </source>
</evidence>
<evidence type="ECO:0000259" key="3">
    <source>
        <dbReference type="SMART" id="SM01329"/>
    </source>
</evidence>
<dbReference type="PANTHER" id="PTHR11835:SF34">
    <property type="entry name" value="ISOCITRATE DEHYDROGENASE [NAD] SUBUNIT ALPHA, MITOCHONDRIAL"/>
    <property type="match status" value="1"/>
</dbReference>
<dbReference type="InterPro" id="IPR024084">
    <property type="entry name" value="IsoPropMal-DH-like_dom"/>
</dbReference>
<dbReference type="RefSeq" id="WP_112990542.1">
    <property type="nucleotide sequence ID" value="NZ_PTLZ01000001.1"/>
</dbReference>
<accession>A0A4R6GG09</accession>
<reference evidence="4 5" key="1">
    <citation type="submission" date="2019-03" db="EMBL/GenBank/DDBJ databases">
        <title>Genomic Encyclopedia of Type Strains, Phase IV (KMG-IV): sequencing the most valuable type-strain genomes for metagenomic binning, comparative biology and taxonomic classification.</title>
        <authorList>
            <person name="Goeker M."/>
        </authorList>
    </citation>
    <scope>NUCLEOTIDE SEQUENCE [LARGE SCALE GENOMIC DNA]</scope>
    <source>
        <strain evidence="4 5">DSM 18555</strain>
    </source>
</reference>
<dbReference type="Proteomes" id="UP000294737">
    <property type="component" value="Unassembled WGS sequence"/>
</dbReference>
<dbReference type="Gene3D" id="3.40.718.10">
    <property type="entry name" value="Isopropylmalate Dehydrogenase"/>
    <property type="match status" value="1"/>
</dbReference>
<dbReference type="SMART" id="SM01329">
    <property type="entry name" value="Iso_dh"/>
    <property type="match status" value="1"/>
</dbReference>
<protein>
    <submittedName>
        <fullName evidence="4">Isocitrate dehydrogenase (NAD+)</fullName>
    </submittedName>
</protein>
<dbReference type="GO" id="GO:0051287">
    <property type="term" value="F:NAD binding"/>
    <property type="evidence" value="ECO:0007669"/>
    <property type="project" value="InterPro"/>
</dbReference>
<dbReference type="GO" id="GO:0006099">
    <property type="term" value="P:tricarboxylic acid cycle"/>
    <property type="evidence" value="ECO:0007669"/>
    <property type="project" value="TreeGrafter"/>
</dbReference>
<dbReference type="InterPro" id="IPR019818">
    <property type="entry name" value="IsoCit/isopropylmalate_DH_CS"/>
</dbReference>
<organism evidence="4 5">
    <name type="scientific">Herminiimonas fonticola</name>
    <dbReference type="NCBI Taxonomy" id="303380"/>
    <lineage>
        <taxon>Bacteria</taxon>
        <taxon>Pseudomonadati</taxon>
        <taxon>Pseudomonadota</taxon>
        <taxon>Betaproteobacteria</taxon>
        <taxon>Burkholderiales</taxon>
        <taxon>Oxalobacteraceae</taxon>
        <taxon>Herminiimonas</taxon>
    </lineage>
</organism>
<evidence type="ECO:0000256" key="1">
    <source>
        <dbReference type="ARBA" id="ARBA00007769"/>
    </source>
</evidence>
<feature type="domain" description="Isopropylmalate dehydrogenase-like" evidence="3">
    <location>
        <begin position="11"/>
        <end position="340"/>
    </location>
</feature>
<dbReference type="GO" id="GO:0004449">
    <property type="term" value="F:isocitrate dehydrogenase (NAD+) activity"/>
    <property type="evidence" value="ECO:0007669"/>
    <property type="project" value="TreeGrafter"/>
</dbReference>
<dbReference type="PROSITE" id="PS00470">
    <property type="entry name" value="IDH_IMDH"/>
    <property type="match status" value="1"/>
</dbReference>
<dbReference type="EMBL" id="SNWF01000004">
    <property type="protein sequence ID" value="TDN93849.1"/>
    <property type="molecule type" value="Genomic_DNA"/>
</dbReference>
<name>A0A4R6GG09_9BURK</name>
<keyword evidence="2" id="KW-0560">Oxidoreductase</keyword>
<dbReference type="Pfam" id="PF00180">
    <property type="entry name" value="Iso_dh"/>
    <property type="match status" value="1"/>
</dbReference>
<sequence>MLNPGTQQQIPVTLIPGDGIGPEIVDVVERVFDALGNPFAWDKQQAGLNAFEKSGDLLPETTLSSIRQTGLALKGPLTTPIGGGFRSVNVRLRETFQLYANVRPARTIVPGGRYEKIDLVMVRENLEGLYVGHEHYVPIGDDAHAVAMATGINTRAGSRRIAKFAFDYAVRNNRKKVTIVHKANVLKALTGLFLETAKQVGLNYADQIEFNDRIVDACAMQLVLNPWQFDVLVSTNLFGDILSDQIAGLVGGLGMAPGANIGEGAAIFEAVHGSAPDIAGQGLANPTALLLAAALMAEHKGLHKVARDLRDAIDATVATVDGRTADIGGKVSTSKYGDLLIERIRDKK</sequence>
<evidence type="ECO:0000256" key="2">
    <source>
        <dbReference type="ARBA" id="ARBA00023002"/>
    </source>
</evidence>